<accession>A0AAD9PWY3</accession>
<dbReference type="SMART" id="SM00320">
    <property type="entry name" value="WD40"/>
    <property type="match status" value="4"/>
</dbReference>
<feature type="compositionally biased region" description="Basic and acidic residues" evidence="2">
    <location>
        <begin position="1125"/>
        <end position="1146"/>
    </location>
</feature>
<keyword evidence="4" id="KW-1185">Reference proteome</keyword>
<keyword evidence="1" id="KW-0853">WD repeat</keyword>
<dbReference type="EMBL" id="JARQWQ010000110">
    <property type="protein sequence ID" value="KAK2550498.1"/>
    <property type="molecule type" value="Genomic_DNA"/>
</dbReference>
<proteinExistence type="predicted"/>
<feature type="compositionally biased region" description="Pro residues" evidence="2">
    <location>
        <begin position="1222"/>
        <end position="1240"/>
    </location>
</feature>
<dbReference type="PROSITE" id="PS50082">
    <property type="entry name" value="WD_REPEATS_2"/>
    <property type="match status" value="4"/>
</dbReference>
<organism evidence="3 4">
    <name type="scientific">Acropora cervicornis</name>
    <name type="common">Staghorn coral</name>
    <dbReference type="NCBI Taxonomy" id="6130"/>
    <lineage>
        <taxon>Eukaryota</taxon>
        <taxon>Metazoa</taxon>
        <taxon>Cnidaria</taxon>
        <taxon>Anthozoa</taxon>
        <taxon>Hexacorallia</taxon>
        <taxon>Scleractinia</taxon>
        <taxon>Astrocoeniina</taxon>
        <taxon>Acroporidae</taxon>
        <taxon>Acropora</taxon>
    </lineage>
</organism>
<feature type="repeat" description="WD" evidence="1">
    <location>
        <begin position="221"/>
        <end position="253"/>
    </location>
</feature>
<feature type="repeat" description="WD" evidence="1">
    <location>
        <begin position="615"/>
        <end position="647"/>
    </location>
</feature>
<dbReference type="Gene3D" id="2.130.10.10">
    <property type="entry name" value="YVTN repeat-like/Quinoprotein amine dehydrogenase"/>
    <property type="match status" value="3"/>
</dbReference>
<evidence type="ECO:0000256" key="2">
    <source>
        <dbReference type="SAM" id="MobiDB-lite"/>
    </source>
</evidence>
<feature type="repeat" description="WD" evidence="1">
    <location>
        <begin position="262"/>
        <end position="303"/>
    </location>
</feature>
<evidence type="ECO:0000313" key="4">
    <source>
        <dbReference type="Proteomes" id="UP001249851"/>
    </source>
</evidence>
<name>A0AAD9PWY3_ACRCE</name>
<feature type="repeat" description="WD" evidence="1">
    <location>
        <begin position="522"/>
        <end position="555"/>
    </location>
</feature>
<dbReference type="InterPro" id="IPR015943">
    <property type="entry name" value="WD40/YVTN_repeat-like_dom_sf"/>
</dbReference>
<dbReference type="Pfam" id="PF00400">
    <property type="entry name" value="WD40"/>
    <property type="match status" value="4"/>
</dbReference>
<feature type="compositionally biased region" description="Polar residues" evidence="2">
    <location>
        <begin position="1152"/>
        <end position="1166"/>
    </location>
</feature>
<feature type="region of interest" description="Disordered" evidence="2">
    <location>
        <begin position="1019"/>
        <end position="1166"/>
    </location>
</feature>
<feature type="compositionally biased region" description="Basic and acidic residues" evidence="2">
    <location>
        <begin position="1030"/>
        <end position="1047"/>
    </location>
</feature>
<protein>
    <submittedName>
        <fullName evidence="3">WD repeat-containing protein 97</fullName>
    </submittedName>
</protein>
<dbReference type="PROSITE" id="PS50294">
    <property type="entry name" value="WD_REPEATS_REGION"/>
    <property type="match status" value="4"/>
</dbReference>
<sequence length="1659" mass="186441">MASKLMQLIAERTQRPVLDESDLKVSSHWRLIKSAIKQEDGDNPRKLDQKQPLVVAHGIHHVQSLPSQQNISFVAFNTFNNSFIGIESEGTASLILATGHTEAVDTNSLKEPLCGIVYAKKPRFYVAWGLDKSIRLLSEGFHIVSVANAVSRIYSAVYNESTNEIITGGVGNITECLPKTSVISLLCLEDTLSRSQRCFAVYHNNVIIYNMLNGSCVGHLKELHPREITAVLFFNPLKYLVTSAKDGSIKVWDDKFNIMIIFVGHLKSVNALAVYPFGTYIMSAASDCTIRVWSLDTADEVDRINTREPVLGLGTIIGKNDLYSFGSSSIELWKIEHIHSVFATVGSKVKSIKSTTHPRMPLRLLCTCSDATVRLLSPGSGQCITTMLLPSMSVIADVAYAASENLLFTLLSDGKILKASTMTNPCKILQEWDMKNIAEVPSRCSCLCLYEYVAQDEFEGDSWGNVVASLKSKKKAEEFQNSAGQSGNTYDRNLLLGGCVDGAIVVFDWQNESSPGKVSFKIEGHRDEIITITANPFVDQVISAGMDHTIKIWRLFPFAEEALAPLMTLYCQETPKLLSVAHHKLCAAFHEPATASYNIVVFKTTQKKRFDHGTDFDHVDDITGLASCPKMRLFASCSTDGSVRIWDESSRLLRVIKLNSSPTSICFGSQKGDLIVGIGKNLHKINYSTYIPQSYIYRMVAMDFRRVFSEAPIDIDLHVKDELSPEDCMRLNRVKSSLLKLGGFKDKLPEDEMEEMIQEEARRNQAFAKIQERENELRKLRDGTYEFTRKRPNIDLETVRNEAFERYLEIFYKRPCIDIVGDNLEEEKHVDEKEQPYSADLGGGFFPISRQSTKSKRGTGASVESIAEKVAPKPIMSLSMSEFEPVTLENDDKGLNSVKEQGQMSRYRRPFTMETESEIFSQEEKTSRVSHSAPIHKLDLRNHPTEPPLVTRDHQRFVIDVPPTIEYPSPSHARQLVSQKHSRMASLQTADRENEDVFVIAPDGFVPNSVVVAIFEESRAEESKEQEEGDTWKPPRLSKEQIAELESRKKKVIHSPDRENHESPKEKAAKKKSKFADQLKLALRDFPSPDETEPNDLLKSPSPTPPPTPPSERETSPPKVISPPKEIKKPVRPIEKLVTRPKDPSPEPKYQTRINLDNNLMSPSAINSMNLDLGDKQTQHELKDETRPQELMPSPSSLVIDLTTLENKAVETDLTDLNTRVPSPPREATPPPPPPPPTPLPSFITQFKGMPWFENFFSDANTELFPKPWTVDTFVKVFLSQIQKTLDYDMKMQICAAIMLIDRQEGLTHETAEKVNRTMIAELNIPNHPTARGSPEAKQFLRVALQLSHSMRIYDVSFVAELMSQFIDGDEEIRNFVHELFVSIGVPDTAGYFAKELDAFDTKDIPESGRKKIVKGMCVEWLNKWLSQFRQHIRSLAGKINRAQAGSVVKGTKTPKTPSSIKGILKTDKGSSQKKTASEMSKPPGISFDLEALGGEAAEKVSPAEGINYFCDIKMEEELERVRSRPREKARPVQAKDNSRNTVLILPKIQSKRSLARLGETHCSHCHPERETSLALAFPLPTIYQTRRRVVFNNMILHLNTLTLNPFPNDDDVAVYEPAKQSQLLTLRSSQKYFFPGQSYVQPVSEAETLSKQIRKVLL</sequence>
<gene>
    <name evidence="3" type="ORF">P5673_028864</name>
</gene>
<dbReference type="PANTHER" id="PTHR45532">
    <property type="entry name" value="WD REPEAT-CONTAINING PROTEIN 97"/>
    <property type="match status" value="1"/>
</dbReference>
<evidence type="ECO:0000313" key="3">
    <source>
        <dbReference type="EMBL" id="KAK2550498.1"/>
    </source>
</evidence>
<dbReference type="InterPro" id="IPR036322">
    <property type="entry name" value="WD40_repeat_dom_sf"/>
</dbReference>
<dbReference type="SUPFAM" id="SSF50978">
    <property type="entry name" value="WD40 repeat-like"/>
    <property type="match status" value="2"/>
</dbReference>
<feature type="compositionally biased region" description="Basic and acidic residues" evidence="2">
    <location>
        <begin position="1054"/>
        <end position="1067"/>
    </location>
</feature>
<dbReference type="InterPro" id="IPR001680">
    <property type="entry name" value="WD40_rpt"/>
</dbReference>
<feature type="region of interest" description="Disordered" evidence="2">
    <location>
        <begin position="1210"/>
        <end position="1240"/>
    </location>
</feature>
<evidence type="ECO:0000256" key="1">
    <source>
        <dbReference type="PROSITE-ProRule" id="PRU00221"/>
    </source>
</evidence>
<comment type="caution">
    <text evidence="3">The sequence shown here is derived from an EMBL/GenBank/DDBJ whole genome shotgun (WGS) entry which is preliminary data.</text>
</comment>
<reference evidence="3" key="2">
    <citation type="journal article" date="2023" name="Science">
        <title>Genomic signatures of disease resistance in endangered staghorn corals.</title>
        <authorList>
            <person name="Vollmer S.V."/>
            <person name="Selwyn J.D."/>
            <person name="Despard B.A."/>
            <person name="Roesel C.L."/>
        </authorList>
    </citation>
    <scope>NUCLEOTIDE SEQUENCE</scope>
    <source>
        <strain evidence="3">K2</strain>
    </source>
</reference>
<feature type="region of interest" description="Disordered" evidence="2">
    <location>
        <begin position="1447"/>
        <end position="1485"/>
    </location>
</feature>
<dbReference type="Proteomes" id="UP001249851">
    <property type="component" value="Unassembled WGS sequence"/>
</dbReference>
<dbReference type="PANTHER" id="PTHR45532:SF1">
    <property type="entry name" value="WD REPEAT-CONTAINING PROTEIN 97"/>
    <property type="match status" value="1"/>
</dbReference>
<reference evidence="3" key="1">
    <citation type="journal article" date="2023" name="G3 (Bethesda)">
        <title>Whole genome assembly and annotation of the endangered Caribbean coral Acropora cervicornis.</title>
        <authorList>
            <person name="Selwyn J.D."/>
            <person name="Vollmer S.V."/>
        </authorList>
    </citation>
    <scope>NUCLEOTIDE SEQUENCE</scope>
    <source>
        <strain evidence="3">K2</strain>
    </source>
</reference>